<evidence type="ECO:0000256" key="12">
    <source>
        <dbReference type="ARBA" id="ARBA00045850"/>
    </source>
</evidence>
<name>A0A4Y2DM71_ARAVE</name>
<dbReference type="InterPro" id="IPR026103">
    <property type="entry name" value="HARBI1_animal"/>
</dbReference>
<dbReference type="EMBL" id="BGPR01090085">
    <property type="protein sequence ID" value="GBM17930.1"/>
    <property type="molecule type" value="Genomic_DNA"/>
</dbReference>
<gene>
    <name evidence="14" type="primary">HARBI1_13</name>
    <name evidence="14" type="ORF">AVEN_8099_1</name>
</gene>
<sequence>MMALVLMVALAQEEDTRRVPRNRLTTPRCNAFDLSEEDFISNFRITKELAFQLIQELNPFLEPKTTRKTALSTEIKVLCALNFFAFGCYQKKVGNDYLIQVSQSSVRNCIRQVSEAMTNNLLRKYVKFPDDQSTQNAIKDEFFEYCGLGGVLGAIDCTHVAIVAPPDDGFHHEKNYVNRKGWHSINVQIVCDMNMKILNVVARFPGCSHDAFIWQACNLRKAFDYGRKIHGDGWLLGDSGYPQELHLHTPYSTVSTGSAEEQYNAAHSRGRCVVERCNGVLKNRFRCLLKHRTLHYMPEVACGILNSRIILHNWCVEGEIKWEDVDLPEEDILFDTVIE</sequence>
<accession>A0A4Y2DM71</accession>
<comment type="similarity">
    <text evidence="4">Belongs to the HARBI1 family.</text>
</comment>
<evidence type="ECO:0000256" key="2">
    <source>
        <dbReference type="ARBA" id="ARBA00004123"/>
    </source>
</evidence>
<comment type="cofactor">
    <cofactor evidence="1">
        <name>a divalent metal cation</name>
        <dbReference type="ChEBI" id="CHEBI:60240"/>
    </cofactor>
</comment>
<keyword evidence="6" id="KW-0963">Cytoplasm</keyword>
<evidence type="ECO:0000256" key="7">
    <source>
        <dbReference type="ARBA" id="ARBA00022722"/>
    </source>
</evidence>
<dbReference type="GO" id="GO:0005634">
    <property type="term" value="C:nucleus"/>
    <property type="evidence" value="ECO:0007669"/>
    <property type="project" value="UniProtKB-SubCell"/>
</dbReference>
<evidence type="ECO:0000256" key="3">
    <source>
        <dbReference type="ARBA" id="ARBA00004496"/>
    </source>
</evidence>
<comment type="function">
    <text evidence="12">Transposase-derived protein that may have nuclease activity. Does not have transposase activity.</text>
</comment>
<dbReference type="PANTHER" id="PTHR22930">
    <property type="match status" value="1"/>
</dbReference>
<dbReference type="InterPro" id="IPR027806">
    <property type="entry name" value="HARBI1_dom"/>
</dbReference>
<dbReference type="GO" id="GO:0005737">
    <property type="term" value="C:cytoplasm"/>
    <property type="evidence" value="ECO:0007669"/>
    <property type="project" value="UniProtKB-SubCell"/>
</dbReference>
<evidence type="ECO:0000313" key="15">
    <source>
        <dbReference type="Proteomes" id="UP000499080"/>
    </source>
</evidence>
<evidence type="ECO:0000256" key="4">
    <source>
        <dbReference type="ARBA" id="ARBA00006958"/>
    </source>
</evidence>
<proteinExistence type="inferred from homology"/>
<dbReference type="PANTHER" id="PTHR22930:SF289">
    <property type="entry name" value="DDE TNP4 DOMAIN-CONTAINING PROTEIN-RELATED"/>
    <property type="match status" value="1"/>
</dbReference>
<protein>
    <recommendedName>
        <fullName evidence="5">Putative nuclease HARBI1</fullName>
    </recommendedName>
    <alternativeName>
        <fullName evidence="11">Harbinger transposase-derived nuclease</fullName>
    </alternativeName>
</protein>
<evidence type="ECO:0000313" key="14">
    <source>
        <dbReference type="EMBL" id="GBM17930.1"/>
    </source>
</evidence>
<comment type="caution">
    <text evidence="14">The sequence shown here is derived from an EMBL/GenBank/DDBJ whole genome shotgun (WGS) entry which is preliminary data.</text>
</comment>
<evidence type="ECO:0000256" key="10">
    <source>
        <dbReference type="ARBA" id="ARBA00023242"/>
    </source>
</evidence>
<dbReference type="GO" id="GO:0004518">
    <property type="term" value="F:nuclease activity"/>
    <property type="evidence" value="ECO:0007669"/>
    <property type="project" value="UniProtKB-KW"/>
</dbReference>
<dbReference type="AlphaFoldDB" id="A0A4Y2DM71"/>
<keyword evidence="9" id="KW-0378">Hydrolase</keyword>
<dbReference type="Proteomes" id="UP000499080">
    <property type="component" value="Unassembled WGS sequence"/>
</dbReference>
<evidence type="ECO:0000256" key="8">
    <source>
        <dbReference type="ARBA" id="ARBA00022723"/>
    </source>
</evidence>
<dbReference type="GO" id="GO:0046872">
    <property type="term" value="F:metal ion binding"/>
    <property type="evidence" value="ECO:0007669"/>
    <property type="project" value="UniProtKB-KW"/>
</dbReference>
<keyword evidence="15" id="KW-1185">Reference proteome</keyword>
<comment type="subcellular location">
    <subcellularLocation>
        <location evidence="3">Cytoplasm</location>
    </subcellularLocation>
    <subcellularLocation>
        <location evidence="2">Nucleus</location>
    </subcellularLocation>
</comment>
<feature type="domain" description="DDE Tnp4" evidence="13">
    <location>
        <begin position="155"/>
        <end position="313"/>
    </location>
</feature>
<evidence type="ECO:0000256" key="11">
    <source>
        <dbReference type="ARBA" id="ARBA00030126"/>
    </source>
</evidence>
<dbReference type="InterPro" id="IPR045249">
    <property type="entry name" value="HARBI1-like"/>
</dbReference>
<evidence type="ECO:0000256" key="6">
    <source>
        <dbReference type="ARBA" id="ARBA00022490"/>
    </source>
</evidence>
<evidence type="ECO:0000256" key="5">
    <source>
        <dbReference type="ARBA" id="ARBA00015519"/>
    </source>
</evidence>
<reference evidence="14 15" key="1">
    <citation type="journal article" date="2019" name="Sci. Rep.">
        <title>Orb-weaving spider Araneus ventricosus genome elucidates the spidroin gene catalogue.</title>
        <authorList>
            <person name="Kono N."/>
            <person name="Nakamura H."/>
            <person name="Ohtoshi R."/>
            <person name="Moran D.A.P."/>
            <person name="Shinohara A."/>
            <person name="Yoshida Y."/>
            <person name="Fujiwara M."/>
            <person name="Mori M."/>
            <person name="Tomita M."/>
            <person name="Arakawa K."/>
        </authorList>
    </citation>
    <scope>NUCLEOTIDE SEQUENCE [LARGE SCALE GENOMIC DNA]</scope>
</reference>
<evidence type="ECO:0000256" key="9">
    <source>
        <dbReference type="ARBA" id="ARBA00022801"/>
    </source>
</evidence>
<dbReference type="PRINTS" id="PR02086">
    <property type="entry name" value="PUTNUCHARBI1"/>
</dbReference>
<evidence type="ECO:0000256" key="1">
    <source>
        <dbReference type="ARBA" id="ARBA00001968"/>
    </source>
</evidence>
<keyword evidence="8" id="KW-0479">Metal-binding</keyword>
<dbReference type="OrthoDB" id="6430063at2759"/>
<keyword evidence="7" id="KW-0540">Nuclease</keyword>
<dbReference type="Pfam" id="PF13359">
    <property type="entry name" value="DDE_Tnp_4"/>
    <property type="match status" value="1"/>
</dbReference>
<dbReference type="GO" id="GO:0016787">
    <property type="term" value="F:hydrolase activity"/>
    <property type="evidence" value="ECO:0007669"/>
    <property type="project" value="UniProtKB-KW"/>
</dbReference>
<evidence type="ECO:0000259" key="13">
    <source>
        <dbReference type="Pfam" id="PF13359"/>
    </source>
</evidence>
<organism evidence="14 15">
    <name type="scientific">Araneus ventricosus</name>
    <name type="common">Orbweaver spider</name>
    <name type="synonym">Epeira ventricosa</name>
    <dbReference type="NCBI Taxonomy" id="182803"/>
    <lineage>
        <taxon>Eukaryota</taxon>
        <taxon>Metazoa</taxon>
        <taxon>Ecdysozoa</taxon>
        <taxon>Arthropoda</taxon>
        <taxon>Chelicerata</taxon>
        <taxon>Arachnida</taxon>
        <taxon>Araneae</taxon>
        <taxon>Araneomorphae</taxon>
        <taxon>Entelegynae</taxon>
        <taxon>Araneoidea</taxon>
        <taxon>Araneidae</taxon>
        <taxon>Araneus</taxon>
    </lineage>
</organism>
<keyword evidence="10" id="KW-0539">Nucleus</keyword>